<feature type="transmembrane region" description="Helical" evidence="1">
    <location>
        <begin position="58"/>
        <end position="74"/>
    </location>
</feature>
<dbReference type="AlphaFoldDB" id="A0A2J6RP65"/>
<dbReference type="Proteomes" id="UP000235786">
    <property type="component" value="Unassembled WGS sequence"/>
</dbReference>
<organism evidence="2 3">
    <name type="scientific">Hyaloscypha variabilis (strain UAMH 11265 / GT02V1 / F)</name>
    <name type="common">Meliniomyces variabilis</name>
    <dbReference type="NCBI Taxonomy" id="1149755"/>
    <lineage>
        <taxon>Eukaryota</taxon>
        <taxon>Fungi</taxon>
        <taxon>Dikarya</taxon>
        <taxon>Ascomycota</taxon>
        <taxon>Pezizomycotina</taxon>
        <taxon>Leotiomycetes</taxon>
        <taxon>Helotiales</taxon>
        <taxon>Hyaloscyphaceae</taxon>
        <taxon>Hyaloscypha</taxon>
        <taxon>Hyaloscypha variabilis</taxon>
    </lineage>
</organism>
<keyword evidence="1" id="KW-1133">Transmembrane helix</keyword>
<dbReference type="EMBL" id="KZ613945">
    <property type="protein sequence ID" value="PMD40311.1"/>
    <property type="molecule type" value="Genomic_DNA"/>
</dbReference>
<keyword evidence="1" id="KW-0472">Membrane</keyword>
<gene>
    <name evidence="2" type="ORF">L207DRAFT_528679</name>
</gene>
<dbReference type="PANTHER" id="PTHR35043:SF7">
    <property type="entry name" value="TRANSCRIPTION FACTOR DOMAIN-CONTAINING PROTEIN"/>
    <property type="match status" value="1"/>
</dbReference>
<evidence type="ECO:0000256" key="1">
    <source>
        <dbReference type="SAM" id="Phobius"/>
    </source>
</evidence>
<dbReference type="STRING" id="1149755.A0A2J6RP65"/>
<dbReference type="OrthoDB" id="9451547at2759"/>
<keyword evidence="1" id="KW-0812">Transmembrane</keyword>
<proteinExistence type="predicted"/>
<name>A0A2J6RP65_HYAVF</name>
<evidence type="ECO:0000313" key="2">
    <source>
        <dbReference type="EMBL" id="PMD40311.1"/>
    </source>
</evidence>
<accession>A0A2J6RP65</accession>
<feature type="transmembrane region" description="Helical" evidence="1">
    <location>
        <begin position="20"/>
        <end position="37"/>
    </location>
</feature>
<sequence>MYNITTTGWVSEPNGRGTFGILRGCLITLGLCVYTALHINIPPEKAAKRQKFMTKAKWVLIGMFAPELVVFVAWCQRQQALKLSKDLQPVFEEQARDMPRNSRRHEWSLTHSFFAIMGGFAIDTNDLEEAPYIPGSPRLHLGPDGILEAARQGLIPDISREYIKDKSKADSLAKALVVIQAGWLILQCIARMASKLPVTALELNTLAHAICALCTYALWWNKPLDIEDPTRVVGESVRA</sequence>
<dbReference type="PANTHER" id="PTHR35043">
    <property type="entry name" value="TRANSCRIPTION FACTOR DOMAIN-CONTAINING PROTEIN"/>
    <property type="match status" value="1"/>
</dbReference>
<reference evidence="2 3" key="1">
    <citation type="submission" date="2016-04" db="EMBL/GenBank/DDBJ databases">
        <title>A degradative enzymes factory behind the ericoid mycorrhizal symbiosis.</title>
        <authorList>
            <consortium name="DOE Joint Genome Institute"/>
            <person name="Martino E."/>
            <person name="Morin E."/>
            <person name="Grelet G."/>
            <person name="Kuo A."/>
            <person name="Kohler A."/>
            <person name="Daghino S."/>
            <person name="Barry K."/>
            <person name="Choi C."/>
            <person name="Cichocki N."/>
            <person name="Clum A."/>
            <person name="Copeland A."/>
            <person name="Hainaut M."/>
            <person name="Haridas S."/>
            <person name="Labutti K."/>
            <person name="Lindquist E."/>
            <person name="Lipzen A."/>
            <person name="Khouja H.-R."/>
            <person name="Murat C."/>
            <person name="Ohm R."/>
            <person name="Olson A."/>
            <person name="Spatafora J."/>
            <person name="Veneault-Fourrey C."/>
            <person name="Henrissat B."/>
            <person name="Grigoriev I."/>
            <person name="Martin F."/>
            <person name="Perotto S."/>
        </authorList>
    </citation>
    <scope>NUCLEOTIDE SEQUENCE [LARGE SCALE GENOMIC DNA]</scope>
    <source>
        <strain evidence="2 3">F</strain>
    </source>
</reference>
<protein>
    <submittedName>
        <fullName evidence="2">Uncharacterized protein</fullName>
    </submittedName>
</protein>
<keyword evidence="3" id="KW-1185">Reference proteome</keyword>
<evidence type="ECO:0000313" key="3">
    <source>
        <dbReference type="Proteomes" id="UP000235786"/>
    </source>
</evidence>